<keyword evidence="3" id="KW-1185">Reference proteome</keyword>
<dbReference type="InterPro" id="IPR029060">
    <property type="entry name" value="PIN-like_dom_sf"/>
</dbReference>
<protein>
    <submittedName>
        <fullName evidence="2">PIN domain-containing protein</fullName>
    </submittedName>
</protein>
<dbReference type="Gene3D" id="3.40.50.1010">
    <property type="entry name" value="5'-nuclease"/>
    <property type="match status" value="1"/>
</dbReference>
<dbReference type="InterPro" id="IPR002716">
    <property type="entry name" value="PIN_dom"/>
</dbReference>
<dbReference type="InterPro" id="IPR052626">
    <property type="entry name" value="SWT1_Regulator"/>
</dbReference>
<comment type="caution">
    <text evidence="2">The sequence shown here is derived from an EMBL/GenBank/DDBJ whole genome shotgun (WGS) entry which is preliminary data.</text>
</comment>
<evidence type="ECO:0000313" key="2">
    <source>
        <dbReference type="EMBL" id="KAJ4001749.1"/>
    </source>
</evidence>
<evidence type="ECO:0000313" key="3">
    <source>
        <dbReference type="Proteomes" id="UP001163828"/>
    </source>
</evidence>
<dbReference type="Proteomes" id="UP001163828">
    <property type="component" value="Unassembled WGS sequence"/>
</dbReference>
<dbReference type="PANTHER" id="PTHR16161">
    <property type="entry name" value="TRANSCRIPTIONAL PROTEIN SWT1"/>
    <property type="match status" value="1"/>
</dbReference>
<dbReference type="Pfam" id="PF13638">
    <property type="entry name" value="PIN_4"/>
    <property type="match status" value="1"/>
</dbReference>
<reference evidence="2" key="1">
    <citation type="submission" date="2022-08" db="EMBL/GenBank/DDBJ databases">
        <authorList>
            <consortium name="DOE Joint Genome Institute"/>
            <person name="Min B."/>
            <person name="Riley R."/>
            <person name="Sierra-Patev S."/>
            <person name="Naranjo-Ortiz M."/>
            <person name="Looney B."/>
            <person name="Konkel Z."/>
            <person name="Slot J.C."/>
            <person name="Sakamoto Y."/>
            <person name="Steenwyk J.L."/>
            <person name="Rokas A."/>
            <person name="Carro J."/>
            <person name="Camarero S."/>
            <person name="Ferreira P."/>
            <person name="Molpeceres G."/>
            <person name="Ruiz-Duenas F.J."/>
            <person name="Serrano A."/>
            <person name="Henrissat B."/>
            <person name="Drula E."/>
            <person name="Hughes K.W."/>
            <person name="Mata J.L."/>
            <person name="Ishikawa N.K."/>
            <person name="Vargas-Isla R."/>
            <person name="Ushijima S."/>
            <person name="Smith C.A."/>
            <person name="Ahrendt S."/>
            <person name="Andreopoulos W."/>
            <person name="He G."/>
            <person name="Labutti K."/>
            <person name="Lipzen A."/>
            <person name="Ng V."/>
            <person name="Sandor L."/>
            <person name="Barry K."/>
            <person name="Martinez A.T."/>
            <person name="Xiao Y."/>
            <person name="Gibbons J.G."/>
            <person name="Terashima K."/>
            <person name="Hibbett D.S."/>
            <person name="Grigoriev I.V."/>
        </authorList>
    </citation>
    <scope>NUCLEOTIDE SEQUENCE</scope>
    <source>
        <strain evidence="2">TFB10827</strain>
    </source>
</reference>
<evidence type="ECO:0000259" key="1">
    <source>
        <dbReference type="SMART" id="SM00670"/>
    </source>
</evidence>
<gene>
    <name evidence="2" type="ORF">F5050DRAFT_1721159</name>
</gene>
<dbReference type="PANTHER" id="PTHR16161:SF0">
    <property type="entry name" value="TRANSCRIPTIONAL PROTEIN SWT1"/>
    <property type="match status" value="1"/>
</dbReference>
<proteinExistence type="predicted"/>
<dbReference type="SMART" id="SM00670">
    <property type="entry name" value="PINc"/>
    <property type="match status" value="1"/>
</dbReference>
<feature type="domain" description="PIN" evidence="1">
    <location>
        <begin position="104"/>
        <end position="224"/>
    </location>
</feature>
<name>A0ABQ8QSP3_9AGAR</name>
<organism evidence="2 3">
    <name type="scientific">Lentinula boryana</name>
    <dbReference type="NCBI Taxonomy" id="40481"/>
    <lineage>
        <taxon>Eukaryota</taxon>
        <taxon>Fungi</taxon>
        <taxon>Dikarya</taxon>
        <taxon>Basidiomycota</taxon>
        <taxon>Agaricomycotina</taxon>
        <taxon>Agaricomycetes</taxon>
        <taxon>Agaricomycetidae</taxon>
        <taxon>Agaricales</taxon>
        <taxon>Marasmiineae</taxon>
        <taxon>Omphalotaceae</taxon>
        <taxon>Lentinula</taxon>
    </lineage>
</organism>
<sequence>MLHSVGVVRRRREKDSIVNRFSSRFYLHRCALKPMSLYSPLQRTALLSHSQSWDSNLSNLRSYYASSHPNTTDSEIDHQNPSQRFSNFVNEDVEMQTPLAESSYFVVPDTNILLHHLDALAAFADDIERSIRKDIEQSKYNVMIIIPSAVVDELDWQKKDNWFSRKATLWIWDKIQHKTVLKGQARNERIQDCHTNDQKILDCALYFALKRPTVLCSADRNLCIEAVAQGEGPLAVLNPLDYRNPPFSSRTLGTFLFGLQFERDFKEWSPTYTEHSVIVARSNDDMDMDVDTDHVNADGLYQEDARNLLHNQVIDIFVALLRELVASDQRDNQKRARDGAAASIHAPSVSRSIHALKRDVKASDMTLQDLLDYVTHPPSRHPLELQKDNPSLARFLSKPYNPRTGWRKGIDWSRQDWIVALKKLKEIGKAWDQSGKDIVNILEFDLLPHVQAVFGDDDMRV</sequence>
<dbReference type="SUPFAM" id="SSF88723">
    <property type="entry name" value="PIN domain-like"/>
    <property type="match status" value="1"/>
</dbReference>
<dbReference type="CDD" id="cd18727">
    <property type="entry name" value="PIN_Swt1-like"/>
    <property type="match status" value="1"/>
</dbReference>
<dbReference type="EMBL" id="MU790506">
    <property type="protein sequence ID" value="KAJ4001749.1"/>
    <property type="molecule type" value="Genomic_DNA"/>
</dbReference>
<accession>A0ABQ8QSP3</accession>